<dbReference type="KEGG" id="hhd:HBHAL_5105"/>
<proteinExistence type="predicted"/>
<dbReference type="STRING" id="866895.HBHAL_5105"/>
<name>I0JTH0_HALH3</name>
<protein>
    <recommendedName>
        <fullName evidence="3">DUF4367 domain-containing protein</fullName>
    </recommendedName>
</protein>
<dbReference type="Proteomes" id="UP000007397">
    <property type="component" value="Chromosome"/>
</dbReference>
<sequence length="136" mass="15743">MRLYDYDRSLVVEKSDKLPEDALLPKQLPFKVTDIQVSNEMAAGQITAISFQNKHNSVVSLLISEVGWNPGVSYESEPIKISDEWMGEYILEDDGHTILWKDENLSYRFNYVSFSNEDDLSREQVLQVIRQFEPLP</sequence>
<reference evidence="1 2" key="1">
    <citation type="journal article" date="2013" name="Environ. Microbiol.">
        <title>Chloride and organic osmolytes: a hybrid strategy to cope with elevated salinities by the moderately halophilic, chloride-dependent bacterium Halobacillus halophilus.</title>
        <authorList>
            <person name="Saum S.H."/>
            <person name="Pfeiffer F."/>
            <person name="Palm P."/>
            <person name="Rampp M."/>
            <person name="Schuster S.C."/>
            <person name="Muller V."/>
            <person name="Oesterhelt D."/>
        </authorList>
    </citation>
    <scope>NUCLEOTIDE SEQUENCE [LARGE SCALE GENOMIC DNA]</scope>
    <source>
        <strain evidence="2">ATCC 35676 / DSM 2266 / JCM 20832 / KCTC 3685 / LMG 17431 / NBRC 102448 / NCIMB 2269</strain>
    </source>
</reference>
<dbReference type="AlphaFoldDB" id="I0JTH0"/>
<dbReference type="HOGENOM" id="CLU_1872552_0_0_9"/>
<dbReference type="EMBL" id="HE717023">
    <property type="protein sequence ID" value="CCG47442.1"/>
    <property type="molecule type" value="Genomic_DNA"/>
</dbReference>
<accession>I0JTH0</accession>
<evidence type="ECO:0000313" key="1">
    <source>
        <dbReference type="EMBL" id="CCG47442.1"/>
    </source>
</evidence>
<evidence type="ECO:0000313" key="2">
    <source>
        <dbReference type="Proteomes" id="UP000007397"/>
    </source>
</evidence>
<keyword evidence="2" id="KW-1185">Reference proteome</keyword>
<evidence type="ECO:0008006" key="3">
    <source>
        <dbReference type="Google" id="ProtNLM"/>
    </source>
</evidence>
<gene>
    <name evidence="1" type="ordered locus">HBHAL_5105</name>
</gene>
<organism evidence="1 2">
    <name type="scientific">Halobacillus halophilus (strain ATCC 35676 / DSM 2266 / JCM 20832 / KCTC 3685 / LMG 17431 / NBRC 102448 / NCIMB 2269)</name>
    <name type="common">Sporosarcina halophila</name>
    <dbReference type="NCBI Taxonomy" id="866895"/>
    <lineage>
        <taxon>Bacteria</taxon>
        <taxon>Bacillati</taxon>
        <taxon>Bacillota</taxon>
        <taxon>Bacilli</taxon>
        <taxon>Bacillales</taxon>
        <taxon>Bacillaceae</taxon>
        <taxon>Halobacillus</taxon>
    </lineage>
</organism>
<dbReference type="PATRIC" id="fig|866895.3.peg.4144"/>